<dbReference type="InterPro" id="IPR051311">
    <property type="entry name" value="DedA_domain"/>
</dbReference>
<feature type="transmembrane region" description="Helical" evidence="1">
    <location>
        <begin position="18"/>
        <end position="36"/>
    </location>
</feature>
<evidence type="ECO:0000313" key="4">
    <source>
        <dbReference type="Proteomes" id="UP000034127"/>
    </source>
</evidence>
<feature type="transmembrane region" description="Helical" evidence="1">
    <location>
        <begin position="71"/>
        <end position="96"/>
    </location>
</feature>
<keyword evidence="1" id="KW-0472">Membrane</keyword>
<dbReference type="PANTHER" id="PTHR42709:SF4">
    <property type="entry name" value="INNER MEMBRANE PROTEIN YQAA"/>
    <property type="match status" value="1"/>
</dbReference>
<proteinExistence type="predicted"/>
<sequence>MNSKQLIGFLPSNKFKKIGFFLGILFLILTAFISYKPEPFLKFGYVGVFIFNLFGPGTLLIPTLAQHMSVFWLALASSIGMSFNDSISWLIGNYGITIIPRSKRIIQIEKSLEKYGFLFLFFWSAMPIPYDLIGLITGYLDYPYKKFIVPSVLGKFTRFILLGYGILKIFKLN</sequence>
<feature type="transmembrane region" description="Helical" evidence="1">
    <location>
        <begin position="117"/>
        <end position="140"/>
    </location>
</feature>
<feature type="transmembrane region" description="Helical" evidence="1">
    <location>
        <begin position="152"/>
        <end position="170"/>
    </location>
</feature>
<evidence type="ECO:0000259" key="2">
    <source>
        <dbReference type="Pfam" id="PF09335"/>
    </source>
</evidence>
<feature type="transmembrane region" description="Helical" evidence="1">
    <location>
        <begin position="43"/>
        <end position="65"/>
    </location>
</feature>
<dbReference type="EMBL" id="LBPX01000005">
    <property type="protein sequence ID" value="KKP68187.1"/>
    <property type="molecule type" value="Genomic_DNA"/>
</dbReference>
<evidence type="ECO:0000313" key="3">
    <source>
        <dbReference type="EMBL" id="KKP68187.1"/>
    </source>
</evidence>
<dbReference type="InterPro" id="IPR032816">
    <property type="entry name" value="VTT_dom"/>
</dbReference>
<keyword evidence="1" id="KW-1133">Transmembrane helix</keyword>
<keyword evidence="1" id="KW-0812">Transmembrane</keyword>
<dbReference type="PANTHER" id="PTHR42709">
    <property type="entry name" value="ALKALINE PHOSPHATASE LIKE PROTEIN"/>
    <property type="match status" value="1"/>
</dbReference>
<gene>
    <name evidence="3" type="ORF">UR63_C0005G0027</name>
</gene>
<comment type="caution">
    <text evidence="3">The sequence shown here is derived from an EMBL/GenBank/DDBJ whole genome shotgun (WGS) entry which is preliminary data.</text>
</comment>
<protein>
    <recommendedName>
        <fullName evidence="2">VTT domain-containing protein</fullName>
    </recommendedName>
</protein>
<feature type="domain" description="VTT" evidence="2">
    <location>
        <begin position="56"/>
        <end position="164"/>
    </location>
</feature>
<accession>A0A0G0ELH8</accession>
<dbReference type="Proteomes" id="UP000034127">
    <property type="component" value="Unassembled WGS sequence"/>
</dbReference>
<name>A0A0G0ELH8_9BACT</name>
<dbReference type="Pfam" id="PF09335">
    <property type="entry name" value="VTT_dom"/>
    <property type="match status" value="1"/>
</dbReference>
<reference evidence="3 4" key="1">
    <citation type="journal article" date="2015" name="Nature">
        <title>rRNA introns, odd ribosomes, and small enigmatic genomes across a large radiation of phyla.</title>
        <authorList>
            <person name="Brown C.T."/>
            <person name="Hug L.A."/>
            <person name="Thomas B.C."/>
            <person name="Sharon I."/>
            <person name="Castelle C.J."/>
            <person name="Singh A."/>
            <person name="Wilkins M.J."/>
            <person name="Williams K.H."/>
            <person name="Banfield J.F."/>
        </authorList>
    </citation>
    <scope>NUCLEOTIDE SEQUENCE [LARGE SCALE GENOMIC DNA]</scope>
</reference>
<evidence type="ECO:0000256" key="1">
    <source>
        <dbReference type="SAM" id="Phobius"/>
    </source>
</evidence>
<organism evidence="3 4">
    <name type="scientific">Candidatus Roizmanbacteria bacterium GW2011_GWC2_35_12</name>
    <dbReference type="NCBI Taxonomy" id="1618485"/>
    <lineage>
        <taxon>Bacteria</taxon>
        <taxon>Candidatus Roizmaniibacteriota</taxon>
    </lineage>
</organism>
<dbReference type="AlphaFoldDB" id="A0A0G0ELH8"/>